<dbReference type="GO" id="GO:0016020">
    <property type="term" value="C:membrane"/>
    <property type="evidence" value="ECO:0007669"/>
    <property type="project" value="InterPro"/>
</dbReference>
<evidence type="ECO:0000313" key="5">
    <source>
        <dbReference type="Proteomes" id="UP000180235"/>
    </source>
</evidence>
<reference evidence="4 5" key="1">
    <citation type="submission" date="2016-10" db="EMBL/GenBank/DDBJ databases">
        <title>Description of Gloeomargarita lithophora gen. nov., sp. nov., a thylakoid-bearing basal-branching cyanobacterium with intracellular carbonates, and proposal for Gloeomargaritales ord. nov.</title>
        <authorList>
            <person name="Moreira D."/>
            <person name="Tavera R."/>
            <person name="Benzerara K."/>
            <person name="Skouri-Panet F."/>
            <person name="Couradeau E."/>
            <person name="Gerard E."/>
            <person name="Loussert C."/>
            <person name="Novelo E."/>
            <person name="Zivanovic Y."/>
            <person name="Lopez-Garcia P."/>
        </authorList>
    </citation>
    <scope>NUCLEOTIDE SEQUENCE [LARGE SCALE GENOMIC DNA]</scope>
    <source>
        <strain evidence="4 5">D10</strain>
    </source>
</reference>
<dbReference type="GO" id="GO:0008643">
    <property type="term" value="P:carbohydrate transport"/>
    <property type="evidence" value="ECO:0007669"/>
    <property type="project" value="InterPro"/>
</dbReference>
<dbReference type="Pfam" id="PF04966">
    <property type="entry name" value="OprB"/>
    <property type="match status" value="1"/>
</dbReference>
<comment type="similarity">
    <text evidence="1 2">Belongs to the OprB family.</text>
</comment>
<feature type="domain" description="SLH" evidence="3">
    <location>
        <begin position="61"/>
        <end position="127"/>
    </location>
</feature>
<evidence type="ECO:0000313" key="4">
    <source>
        <dbReference type="EMBL" id="APB35124.1"/>
    </source>
</evidence>
<dbReference type="InterPro" id="IPR007049">
    <property type="entry name" value="Carb-sel_porin_OprB"/>
</dbReference>
<dbReference type="AlphaFoldDB" id="A0A1J0AGQ0"/>
<dbReference type="InterPro" id="IPR001119">
    <property type="entry name" value="SLH_dom"/>
</dbReference>
<dbReference type="Gene3D" id="2.40.160.180">
    <property type="entry name" value="Carbohydrate-selective porin OprB"/>
    <property type="match status" value="1"/>
</dbReference>
<evidence type="ECO:0000256" key="1">
    <source>
        <dbReference type="ARBA" id="ARBA00008769"/>
    </source>
</evidence>
<evidence type="ECO:0000259" key="3">
    <source>
        <dbReference type="PROSITE" id="PS51272"/>
    </source>
</evidence>
<dbReference type="RefSeq" id="WP_071455463.1">
    <property type="nucleotide sequence ID" value="NZ_CP017675.1"/>
</dbReference>
<feature type="signal peptide" evidence="2">
    <location>
        <begin position="1"/>
        <end position="28"/>
    </location>
</feature>
<accession>A0A1J0AGQ0</accession>
<dbReference type="KEGG" id="glt:GlitD10_2781"/>
<gene>
    <name evidence="4" type="ORF">GlitD10_2781</name>
</gene>
<dbReference type="STRING" id="1188229.GlitD10_2781"/>
<sequence length="649" mass="68762">MRSTLAKFFQVAPAAFGAVVAFGGVANAQAVPAADPVNPTLQKSEQYYVGPSMMNQAQVTSVSEFVDVKPTDWAFLALQSLVERYGCIVGLPTNPPTFQGRRATTRFEFAAGLNACLDRINELIAAAVEPLATKEDLLVLQKLQEEFAAELSIIRGRVDALEARTALLEQQQFSTVTKLRSEVIFAPYGVNGGDIAYNRIENALLSGNRNFTGAVSAGAGRGAVVGGPVGSGPPNGTRGSRADNLAMGYRVRLNFDTSFTGNDFLRVRIQAADLANLNAATGTNAARLGFDNTTGGNVVLDEVYYRFTFDKGRGRILIGSGIEPDDGFDIYTPIGSSGSGSISRFGRYNPLFYRPGAASGSGGFVGYKFNNIFRVDAGYLASNPPTAGGGPGTPVSAFNPDLGLFGSNYTANLMLGIEPLRNFKFGVGVAHTYNETFTDAATGTAASGINLSGSTGTDFAVNPFNPAGTPLLSAAGRTAVNLTTANFMFQWRALPKFTLAGWFGYGFAQGQSDTAPVPGSNQGTRRANLLTAALQFIFPDVFNRRGDTAAVIVGIPPYVTSSEWNGGTSVGFGGINNVPQNAGNAPPSQGPRRLNLRDTSVPIHVEAFYRFRVNKFIQVTPGAFAVFNPNGQNENAPIVVYTIRTTFAF</sequence>
<dbReference type="Proteomes" id="UP000180235">
    <property type="component" value="Chromosome"/>
</dbReference>
<evidence type="ECO:0000256" key="2">
    <source>
        <dbReference type="RuleBase" id="RU363072"/>
    </source>
</evidence>
<proteinExistence type="inferred from homology"/>
<dbReference type="InterPro" id="IPR047684">
    <property type="entry name" value="Por_som-like"/>
</dbReference>
<dbReference type="EMBL" id="CP017675">
    <property type="protein sequence ID" value="APB35124.1"/>
    <property type="molecule type" value="Genomic_DNA"/>
</dbReference>
<dbReference type="GO" id="GO:0015288">
    <property type="term" value="F:porin activity"/>
    <property type="evidence" value="ECO:0007669"/>
    <property type="project" value="InterPro"/>
</dbReference>
<dbReference type="PANTHER" id="PTHR43308">
    <property type="entry name" value="OUTER MEMBRANE PROTEIN ALPHA-RELATED"/>
    <property type="match status" value="1"/>
</dbReference>
<dbReference type="InterPro" id="IPR038673">
    <property type="entry name" value="OprB_sf"/>
</dbReference>
<keyword evidence="5" id="KW-1185">Reference proteome</keyword>
<dbReference type="OrthoDB" id="474791at2"/>
<name>A0A1J0AGQ0_9CYAN</name>
<feature type="chain" id="PRO_5009364232" evidence="2">
    <location>
        <begin position="29"/>
        <end position="649"/>
    </location>
</feature>
<dbReference type="NCBIfam" id="NF033921">
    <property type="entry name" value="por_somb"/>
    <property type="match status" value="1"/>
</dbReference>
<keyword evidence="2" id="KW-0732">Signal</keyword>
<dbReference type="PROSITE" id="PS51272">
    <property type="entry name" value="SLH"/>
    <property type="match status" value="1"/>
</dbReference>
<dbReference type="PANTHER" id="PTHR43308:SF1">
    <property type="entry name" value="OUTER MEMBRANE PROTEIN ALPHA"/>
    <property type="match status" value="1"/>
</dbReference>
<organism evidence="4 5">
    <name type="scientific">Gloeomargarita lithophora Alchichica-D10</name>
    <dbReference type="NCBI Taxonomy" id="1188229"/>
    <lineage>
        <taxon>Bacteria</taxon>
        <taxon>Bacillati</taxon>
        <taxon>Cyanobacteriota</taxon>
        <taxon>Cyanophyceae</taxon>
        <taxon>Gloeomargaritales</taxon>
        <taxon>Gloeomargaritaceae</taxon>
        <taxon>Gloeomargarita</taxon>
    </lineage>
</organism>
<dbReference type="InterPro" id="IPR051465">
    <property type="entry name" value="Cell_Envelope_Struct_Comp"/>
</dbReference>
<protein>
    <submittedName>
        <fullName evidence="4">Carbohydrate-selective porin OprB</fullName>
    </submittedName>
</protein>